<keyword evidence="1" id="KW-0812">Transmembrane</keyword>
<dbReference type="EMBL" id="ML977340">
    <property type="protein sequence ID" value="KAF2109998.1"/>
    <property type="molecule type" value="Genomic_DNA"/>
</dbReference>
<feature type="transmembrane region" description="Helical" evidence="1">
    <location>
        <begin position="126"/>
        <end position="143"/>
    </location>
</feature>
<dbReference type="Proteomes" id="UP000799770">
    <property type="component" value="Unassembled WGS sequence"/>
</dbReference>
<evidence type="ECO:0000256" key="1">
    <source>
        <dbReference type="SAM" id="Phobius"/>
    </source>
</evidence>
<keyword evidence="1" id="KW-0472">Membrane</keyword>
<accession>A0A6A5YV89</accession>
<organism evidence="2 3">
    <name type="scientific">Lophiotrema nucula</name>
    <dbReference type="NCBI Taxonomy" id="690887"/>
    <lineage>
        <taxon>Eukaryota</taxon>
        <taxon>Fungi</taxon>
        <taxon>Dikarya</taxon>
        <taxon>Ascomycota</taxon>
        <taxon>Pezizomycotina</taxon>
        <taxon>Dothideomycetes</taxon>
        <taxon>Pleosporomycetidae</taxon>
        <taxon>Pleosporales</taxon>
        <taxon>Lophiotremataceae</taxon>
        <taxon>Lophiotrema</taxon>
    </lineage>
</organism>
<protein>
    <submittedName>
        <fullName evidence="2">Uncharacterized protein</fullName>
    </submittedName>
</protein>
<name>A0A6A5YV89_9PLEO</name>
<sequence length="158" mass="16927">MVSLWIVSNNLGYDIFTPSSGTSSPLSTVSLLAPLIVSSSSPSDAQNYAHIALRRYSQGESALVISPICVTGIAIAAFTTPSLAEGRLGDEELLSQVLLLQKRIYDPHPIYSLVSDALVSYSSGRLQSIAVAFIFEIAILLIYEREITKPALPWAATG</sequence>
<evidence type="ECO:0000313" key="2">
    <source>
        <dbReference type="EMBL" id="KAF2109998.1"/>
    </source>
</evidence>
<reference evidence="2" key="1">
    <citation type="journal article" date="2020" name="Stud. Mycol.">
        <title>101 Dothideomycetes genomes: a test case for predicting lifestyles and emergence of pathogens.</title>
        <authorList>
            <person name="Haridas S."/>
            <person name="Albert R."/>
            <person name="Binder M."/>
            <person name="Bloem J."/>
            <person name="Labutti K."/>
            <person name="Salamov A."/>
            <person name="Andreopoulos B."/>
            <person name="Baker S."/>
            <person name="Barry K."/>
            <person name="Bills G."/>
            <person name="Bluhm B."/>
            <person name="Cannon C."/>
            <person name="Castanera R."/>
            <person name="Culley D."/>
            <person name="Daum C."/>
            <person name="Ezra D."/>
            <person name="Gonzalez J."/>
            <person name="Henrissat B."/>
            <person name="Kuo A."/>
            <person name="Liang C."/>
            <person name="Lipzen A."/>
            <person name="Lutzoni F."/>
            <person name="Magnuson J."/>
            <person name="Mondo S."/>
            <person name="Nolan M."/>
            <person name="Ohm R."/>
            <person name="Pangilinan J."/>
            <person name="Park H.-J."/>
            <person name="Ramirez L."/>
            <person name="Alfaro M."/>
            <person name="Sun H."/>
            <person name="Tritt A."/>
            <person name="Yoshinaga Y."/>
            <person name="Zwiers L.-H."/>
            <person name="Turgeon B."/>
            <person name="Goodwin S."/>
            <person name="Spatafora J."/>
            <person name="Crous P."/>
            <person name="Grigoriev I."/>
        </authorList>
    </citation>
    <scope>NUCLEOTIDE SEQUENCE</scope>
    <source>
        <strain evidence="2">CBS 627.86</strain>
    </source>
</reference>
<proteinExistence type="predicted"/>
<keyword evidence="1" id="KW-1133">Transmembrane helix</keyword>
<evidence type="ECO:0000313" key="3">
    <source>
        <dbReference type="Proteomes" id="UP000799770"/>
    </source>
</evidence>
<gene>
    <name evidence="2" type="ORF">BDV96DRAFT_604468</name>
</gene>
<dbReference type="AlphaFoldDB" id="A0A6A5YV89"/>
<feature type="transmembrane region" description="Helical" evidence="1">
    <location>
        <begin position="62"/>
        <end position="84"/>
    </location>
</feature>
<keyword evidence="3" id="KW-1185">Reference proteome</keyword>